<proteinExistence type="predicted"/>
<reference evidence="2" key="1">
    <citation type="journal article" date="2023" name="Mol. Phylogenet. Evol.">
        <title>Genome-scale phylogeny and comparative genomics of the fungal order Sordariales.</title>
        <authorList>
            <person name="Hensen N."/>
            <person name="Bonometti L."/>
            <person name="Westerberg I."/>
            <person name="Brannstrom I.O."/>
            <person name="Guillou S."/>
            <person name="Cros-Aarteil S."/>
            <person name="Calhoun S."/>
            <person name="Haridas S."/>
            <person name="Kuo A."/>
            <person name="Mondo S."/>
            <person name="Pangilinan J."/>
            <person name="Riley R."/>
            <person name="LaButti K."/>
            <person name="Andreopoulos B."/>
            <person name="Lipzen A."/>
            <person name="Chen C."/>
            <person name="Yan M."/>
            <person name="Daum C."/>
            <person name="Ng V."/>
            <person name="Clum A."/>
            <person name="Steindorff A."/>
            <person name="Ohm R.A."/>
            <person name="Martin F."/>
            <person name="Silar P."/>
            <person name="Natvig D.O."/>
            <person name="Lalanne C."/>
            <person name="Gautier V."/>
            <person name="Ament-Velasquez S.L."/>
            <person name="Kruys A."/>
            <person name="Hutchinson M.I."/>
            <person name="Powell A.J."/>
            <person name="Barry K."/>
            <person name="Miller A.N."/>
            <person name="Grigoriev I.V."/>
            <person name="Debuchy R."/>
            <person name="Gladieux P."/>
            <person name="Hiltunen Thoren M."/>
            <person name="Johannesson H."/>
        </authorList>
    </citation>
    <scope>NUCLEOTIDE SEQUENCE [LARGE SCALE GENOMIC DNA]</scope>
    <source>
        <strain evidence="2">CBS 340.73</strain>
    </source>
</reference>
<comment type="caution">
    <text evidence="1">The sequence shown here is derived from an EMBL/GenBank/DDBJ whole genome shotgun (WGS) entry which is preliminary data.</text>
</comment>
<accession>A0AAN6N6V1</accession>
<dbReference type="Proteomes" id="UP001303473">
    <property type="component" value="Unassembled WGS sequence"/>
</dbReference>
<evidence type="ECO:0000313" key="2">
    <source>
        <dbReference type="Proteomes" id="UP001303473"/>
    </source>
</evidence>
<evidence type="ECO:0000313" key="1">
    <source>
        <dbReference type="EMBL" id="KAK3940209.1"/>
    </source>
</evidence>
<gene>
    <name evidence="1" type="ORF">QBC46DRAFT_435241</name>
</gene>
<organism evidence="1 2">
    <name type="scientific">Diplogelasinospora grovesii</name>
    <dbReference type="NCBI Taxonomy" id="303347"/>
    <lineage>
        <taxon>Eukaryota</taxon>
        <taxon>Fungi</taxon>
        <taxon>Dikarya</taxon>
        <taxon>Ascomycota</taxon>
        <taxon>Pezizomycotina</taxon>
        <taxon>Sordariomycetes</taxon>
        <taxon>Sordariomycetidae</taxon>
        <taxon>Sordariales</taxon>
        <taxon>Diplogelasinosporaceae</taxon>
        <taxon>Diplogelasinospora</taxon>
    </lineage>
</organism>
<protein>
    <submittedName>
        <fullName evidence="1">Uncharacterized protein</fullName>
    </submittedName>
</protein>
<dbReference type="AlphaFoldDB" id="A0AAN6N6V1"/>
<keyword evidence="2" id="KW-1185">Reference proteome</keyword>
<dbReference type="EMBL" id="MU853799">
    <property type="protein sequence ID" value="KAK3940209.1"/>
    <property type="molecule type" value="Genomic_DNA"/>
</dbReference>
<sequence>MALNILPVEILSLILQAVDRPRDLLSLIIASAPCYGTYKLSPHLILSSVVRNAILPDALPHALAAIYVPVSNPPQVEPLETFLDEYFQTPSSPFPPDMAGLVSLCNLYSRVSYFIDDYSSRAMRALVTQPNTERNPSFSPLSPTERARFQRAFFRYEIYSLALPADFNAHRNSLFSAHMQFTHFLHRMEPWEVEEMSCVYHYFASLIGGFIDHLEDQVAGSPFVPRPPQAQKKSHIDSRRVYGRYDCAFFKARPGWGQSGFDDEDMVLVDYLDLTDLALFSKDGRYRIPRNISYLASLGSTFLYQLVLADDHRRKDMIRENSPNERHFLPEAIDEALAVRRLLPRTIMPDEVRDELTHPNLGYHLFKRSDWDVYLPIIRGKENYRLRERAYVFWDAGRISSPAATYNLREARDVGSDRLNQLLDREGRKSPEERLEGVSIPKTQMEKIEHEFGSLEECF</sequence>
<name>A0AAN6N6V1_9PEZI</name>